<dbReference type="GO" id="GO:0005737">
    <property type="term" value="C:cytoplasm"/>
    <property type="evidence" value="ECO:0007669"/>
    <property type="project" value="InterPro"/>
</dbReference>
<dbReference type="GO" id="GO:0044205">
    <property type="term" value="P:'de novo' UMP biosynthetic process"/>
    <property type="evidence" value="ECO:0007669"/>
    <property type="project" value="UniProtKB-UniPathway"/>
</dbReference>
<keyword evidence="4" id="KW-0288">FMN</keyword>
<comment type="cofactor">
    <cofactor evidence="1">
        <name>FMN</name>
        <dbReference type="ChEBI" id="CHEBI:58210"/>
    </cofactor>
</comment>
<comment type="caution">
    <text evidence="8">The sequence shown here is derived from an EMBL/GenBank/DDBJ whole genome shotgun (WGS) entry which is preliminary data.</text>
</comment>
<accession>A0A1F5UNH4</accession>
<dbReference type="Gene3D" id="3.20.20.70">
    <property type="entry name" value="Aldolase class I"/>
    <property type="match status" value="1"/>
</dbReference>
<evidence type="ECO:0000313" key="8">
    <source>
        <dbReference type="EMBL" id="OGF52697.1"/>
    </source>
</evidence>
<dbReference type="InterPro" id="IPR023359">
    <property type="entry name" value="Dihydro_DH_chainA_dom2"/>
</dbReference>
<gene>
    <name evidence="8" type="ORF">A2Z21_03780</name>
</gene>
<dbReference type="PIRSF" id="PIRSF000164">
    <property type="entry name" value="DHO_oxidase"/>
    <property type="match status" value="1"/>
</dbReference>
<dbReference type="Gene3D" id="2.30.26.10">
    <property type="entry name" value="Dihydroorotate Dehydrogenase A, chain A, domain 2"/>
    <property type="match status" value="1"/>
</dbReference>
<dbReference type="InterPro" id="IPR005720">
    <property type="entry name" value="Dihydroorotate_DH_cat"/>
</dbReference>
<dbReference type="GO" id="GO:0006207">
    <property type="term" value="P:'de novo' pyrimidine nucleobase biosynthetic process"/>
    <property type="evidence" value="ECO:0007669"/>
    <property type="project" value="TreeGrafter"/>
</dbReference>
<keyword evidence="5" id="KW-0665">Pyrimidine biosynthesis</keyword>
<dbReference type="InterPro" id="IPR050074">
    <property type="entry name" value="DHO_dehydrogenase"/>
</dbReference>
<name>A0A1F5UNH4_FRAXR</name>
<evidence type="ECO:0000259" key="7">
    <source>
        <dbReference type="Pfam" id="PF01180"/>
    </source>
</evidence>
<keyword evidence="3" id="KW-0285">Flavoprotein</keyword>
<evidence type="ECO:0000256" key="6">
    <source>
        <dbReference type="ARBA" id="ARBA00023002"/>
    </source>
</evidence>
<dbReference type="EMBL" id="MFGX01000131">
    <property type="protein sequence ID" value="OGF52697.1"/>
    <property type="molecule type" value="Genomic_DNA"/>
</dbReference>
<dbReference type="PANTHER" id="PTHR48109:SF1">
    <property type="entry name" value="DIHYDROOROTATE DEHYDROGENASE (FUMARATE)"/>
    <property type="match status" value="1"/>
</dbReference>
<comment type="pathway">
    <text evidence="2">Pyrimidine metabolism; UMP biosynthesis via de novo pathway.</text>
</comment>
<feature type="domain" description="Dihydroorotate dehydrogenase catalytic" evidence="7">
    <location>
        <begin position="6"/>
        <end position="297"/>
    </location>
</feature>
<reference evidence="8 9" key="1">
    <citation type="journal article" date="2016" name="Nat. Commun.">
        <title>Thousands of microbial genomes shed light on interconnected biogeochemical processes in an aquifer system.</title>
        <authorList>
            <person name="Anantharaman K."/>
            <person name="Brown C.T."/>
            <person name="Hug L.A."/>
            <person name="Sharon I."/>
            <person name="Castelle C.J."/>
            <person name="Probst A.J."/>
            <person name="Thomas B.C."/>
            <person name="Singh A."/>
            <person name="Wilkins M.J."/>
            <person name="Karaoz U."/>
            <person name="Brodie E.L."/>
            <person name="Williams K.H."/>
            <person name="Hubbard S.S."/>
            <person name="Banfield J.F."/>
        </authorList>
    </citation>
    <scope>NUCLEOTIDE SEQUENCE [LARGE SCALE GENOMIC DNA]</scope>
    <source>
        <strain evidence="9">RBG_16_55_9</strain>
    </source>
</reference>
<dbReference type="InterPro" id="IPR013785">
    <property type="entry name" value="Aldolase_TIM"/>
</dbReference>
<evidence type="ECO:0000256" key="3">
    <source>
        <dbReference type="ARBA" id="ARBA00022630"/>
    </source>
</evidence>
<protein>
    <recommendedName>
        <fullName evidence="7">Dihydroorotate dehydrogenase catalytic domain-containing protein</fullName>
    </recommendedName>
</protein>
<organism evidence="8 9">
    <name type="scientific">Fraserbacteria sp. (strain RBG_16_55_9)</name>
    <dbReference type="NCBI Taxonomy" id="1817864"/>
    <lineage>
        <taxon>Bacteria</taxon>
        <taxon>Candidatus Fraseribacteriota</taxon>
    </lineage>
</organism>
<dbReference type="Proteomes" id="UP000179157">
    <property type="component" value="Unassembled WGS sequence"/>
</dbReference>
<dbReference type="GO" id="GO:0004152">
    <property type="term" value="F:dihydroorotate dehydrogenase activity"/>
    <property type="evidence" value="ECO:0007669"/>
    <property type="project" value="InterPro"/>
</dbReference>
<dbReference type="SUPFAM" id="SSF51395">
    <property type="entry name" value="FMN-linked oxidoreductases"/>
    <property type="match status" value="1"/>
</dbReference>
<keyword evidence="6" id="KW-0560">Oxidoreductase</keyword>
<evidence type="ECO:0000313" key="9">
    <source>
        <dbReference type="Proteomes" id="UP000179157"/>
    </source>
</evidence>
<dbReference type="InterPro" id="IPR012135">
    <property type="entry name" value="Dihydroorotate_DH_1_2"/>
</dbReference>
<dbReference type="AlphaFoldDB" id="A0A1F5UNH4"/>
<dbReference type="Pfam" id="PF01180">
    <property type="entry name" value="DHO_dh"/>
    <property type="match status" value="1"/>
</dbReference>
<evidence type="ECO:0000256" key="2">
    <source>
        <dbReference type="ARBA" id="ARBA00004725"/>
    </source>
</evidence>
<sequence length="315" mass="34536">MKKLAIHPPITNASGPLSVTREELEALGRSASGAIVTKSMTHCPRVGNPEPRLVPHLEGQRGSINSMGLNNLGYRGYAELMSTLKSFGKLVIASISYAPCEHKLPLEEQYEEIAQTMIQSGADMLEINLSTPNLTGIPISNDPESIRRVLGPLCKKKKIPIGVKISPYNNTLLLFEEVAQLLMELKVDVVTTMNSEPNVMDIDLKTRTKVIKPREGYGGYGGPAILPIALAEVHRFYKFFKKYNSPIQIWGCGGIIQAEDAIKHFLAGASVVQVGTALLWKGTAVFAELSRGIEQWLKKNGHSHLEEIVGTVREL</sequence>
<evidence type="ECO:0000256" key="1">
    <source>
        <dbReference type="ARBA" id="ARBA00001917"/>
    </source>
</evidence>
<dbReference type="STRING" id="1817864.A2Z21_03780"/>
<dbReference type="PANTHER" id="PTHR48109">
    <property type="entry name" value="DIHYDROOROTATE DEHYDROGENASE (QUINONE), MITOCHONDRIAL-RELATED"/>
    <property type="match status" value="1"/>
</dbReference>
<evidence type="ECO:0000256" key="4">
    <source>
        <dbReference type="ARBA" id="ARBA00022643"/>
    </source>
</evidence>
<proteinExistence type="predicted"/>
<evidence type="ECO:0000256" key="5">
    <source>
        <dbReference type="ARBA" id="ARBA00022975"/>
    </source>
</evidence>
<dbReference type="UniPathway" id="UPA00070"/>